<reference evidence="8 9" key="1">
    <citation type="submission" date="2019-05" db="EMBL/GenBank/DDBJ databases">
        <title>The Complete Genome Sequence of the n-alkane-degrading Desulfoglaeba alkanexedens ALDC reveals multiple alkylsuccinate synthase gene clusters.</title>
        <authorList>
            <person name="Callaghan A.V."/>
            <person name="Davidova I.A."/>
            <person name="Duncan K.E."/>
            <person name="Morris B."/>
            <person name="McInerney M.J."/>
        </authorList>
    </citation>
    <scope>NUCLEOTIDE SEQUENCE [LARGE SCALE GENOMIC DNA]</scope>
    <source>
        <strain evidence="8 9">ALDC</strain>
    </source>
</reference>
<dbReference type="FunFam" id="1.10.8.60:FF:000029">
    <property type="entry name" value="Replication-associated recombination protein A"/>
    <property type="match status" value="1"/>
</dbReference>
<dbReference type="GO" id="GO:0000731">
    <property type="term" value="P:DNA synthesis involved in DNA repair"/>
    <property type="evidence" value="ECO:0007669"/>
    <property type="project" value="TreeGrafter"/>
</dbReference>
<reference evidence="8 9" key="2">
    <citation type="submission" date="2019-05" db="EMBL/GenBank/DDBJ databases">
        <authorList>
            <person name="Suflita J.M."/>
            <person name="Marks C.R."/>
        </authorList>
    </citation>
    <scope>NUCLEOTIDE SEQUENCE [LARGE SCALE GENOMIC DNA]</scope>
    <source>
        <strain evidence="8 9">ALDC</strain>
    </source>
</reference>
<accession>A0A4P8L928</accession>
<keyword evidence="6" id="KW-0067">ATP-binding</keyword>
<keyword evidence="9" id="KW-1185">Reference proteome</keyword>
<evidence type="ECO:0000256" key="3">
    <source>
        <dbReference type="ARBA" id="ARBA00020776"/>
    </source>
</evidence>
<dbReference type="GO" id="GO:0016887">
    <property type="term" value="F:ATP hydrolysis activity"/>
    <property type="evidence" value="ECO:0007669"/>
    <property type="project" value="InterPro"/>
</dbReference>
<dbReference type="PANTHER" id="PTHR13779:SF7">
    <property type="entry name" value="ATPASE WRNIP1"/>
    <property type="match status" value="1"/>
</dbReference>
<dbReference type="Pfam" id="PF16193">
    <property type="entry name" value="AAA_assoc_2"/>
    <property type="match status" value="1"/>
</dbReference>
<dbReference type="InterPro" id="IPR051314">
    <property type="entry name" value="AAA_ATPase_RarA/MGS1/WRNIP1"/>
</dbReference>
<evidence type="ECO:0000256" key="2">
    <source>
        <dbReference type="ARBA" id="ARBA00008959"/>
    </source>
</evidence>
<evidence type="ECO:0000313" key="9">
    <source>
        <dbReference type="Proteomes" id="UP000298602"/>
    </source>
</evidence>
<dbReference type="Pfam" id="PF00004">
    <property type="entry name" value="AAA"/>
    <property type="match status" value="1"/>
</dbReference>
<dbReference type="SUPFAM" id="SSF48019">
    <property type="entry name" value="post-AAA+ oligomerization domain-like"/>
    <property type="match status" value="1"/>
</dbReference>
<evidence type="ECO:0000256" key="6">
    <source>
        <dbReference type="ARBA" id="ARBA00022840"/>
    </source>
</evidence>
<dbReference type="CDD" id="cd00009">
    <property type="entry name" value="AAA"/>
    <property type="match status" value="1"/>
</dbReference>
<dbReference type="SMART" id="SM00382">
    <property type="entry name" value="AAA"/>
    <property type="match status" value="1"/>
</dbReference>
<name>A0A4P8L928_9BACT</name>
<dbReference type="InterPro" id="IPR027417">
    <property type="entry name" value="P-loop_NTPase"/>
</dbReference>
<dbReference type="GO" id="GO:0008047">
    <property type="term" value="F:enzyme activator activity"/>
    <property type="evidence" value="ECO:0007669"/>
    <property type="project" value="TreeGrafter"/>
</dbReference>
<dbReference type="OrthoDB" id="9778364at2"/>
<dbReference type="InterPro" id="IPR008921">
    <property type="entry name" value="DNA_pol3_clamp-load_cplx_C"/>
</dbReference>
<evidence type="ECO:0000313" key="8">
    <source>
        <dbReference type="EMBL" id="QCQ23152.1"/>
    </source>
</evidence>
<dbReference type="InterPro" id="IPR032423">
    <property type="entry name" value="AAA_assoc_2"/>
</dbReference>
<protein>
    <recommendedName>
        <fullName evidence="3">Replication-associated recombination protein A</fullName>
    </recommendedName>
</protein>
<dbReference type="SUPFAM" id="SSF52540">
    <property type="entry name" value="P-loop containing nucleoside triphosphate hydrolases"/>
    <property type="match status" value="1"/>
</dbReference>
<dbReference type="FunFam" id="1.20.272.10:FF:000001">
    <property type="entry name" value="Putative AAA family ATPase"/>
    <property type="match status" value="1"/>
</dbReference>
<comment type="similarity">
    <text evidence="2">Belongs to the AAA ATPase family. RarA/MGS1/WRNIP1 subfamily.</text>
</comment>
<dbReference type="Proteomes" id="UP000298602">
    <property type="component" value="Chromosome"/>
</dbReference>
<dbReference type="PANTHER" id="PTHR13779">
    <property type="entry name" value="WERNER HELICASE-INTERACTING PROTEIN 1 FAMILY MEMBER"/>
    <property type="match status" value="1"/>
</dbReference>
<dbReference type="Gene3D" id="1.10.8.60">
    <property type="match status" value="1"/>
</dbReference>
<feature type="domain" description="AAA+ ATPase" evidence="7">
    <location>
        <begin position="54"/>
        <end position="172"/>
    </location>
</feature>
<dbReference type="Pfam" id="PF12002">
    <property type="entry name" value="MgsA_C"/>
    <property type="match status" value="1"/>
</dbReference>
<dbReference type="Gene3D" id="3.40.50.300">
    <property type="entry name" value="P-loop containing nucleotide triphosphate hydrolases"/>
    <property type="match status" value="1"/>
</dbReference>
<dbReference type="AlphaFoldDB" id="A0A4P8L928"/>
<evidence type="ECO:0000256" key="4">
    <source>
        <dbReference type="ARBA" id="ARBA00022705"/>
    </source>
</evidence>
<proteinExistence type="inferred from homology"/>
<evidence type="ECO:0000259" key="7">
    <source>
        <dbReference type="SMART" id="SM00382"/>
    </source>
</evidence>
<comment type="function">
    <text evidence="1">DNA-dependent ATPase that plays important roles in cellular responses to stalled DNA replication processes.</text>
</comment>
<dbReference type="GO" id="GO:0005524">
    <property type="term" value="F:ATP binding"/>
    <property type="evidence" value="ECO:0007669"/>
    <property type="project" value="UniProtKB-KW"/>
</dbReference>
<dbReference type="InterPro" id="IPR021886">
    <property type="entry name" value="MgsA_C"/>
</dbReference>
<keyword evidence="5" id="KW-0547">Nucleotide-binding</keyword>
<evidence type="ECO:0000256" key="1">
    <source>
        <dbReference type="ARBA" id="ARBA00002393"/>
    </source>
</evidence>
<dbReference type="CDD" id="cd18139">
    <property type="entry name" value="HLD_clamp_RarA"/>
    <property type="match status" value="1"/>
</dbReference>
<dbReference type="RefSeq" id="WP_137425432.1">
    <property type="nucleotide sequence ID" value="NZ_CP040098.1"/>
</dbReference>
<evidence type="ECO:0000256" key="5">
    <source>
        <dbReference type="ARBA" id="ARBA00022741"/>
    </source>
</evidence>
<dbReference type="GO" id="GO:0017116">
    <property type="term" value="F:single-stranded DNA helicase activity"/>
    <property type="evidence" value="ECO:0007669"/>
    <property type="project" value="TreeGrafter"/>
</dbReference>
<dbReference type="KEGG" id="dax:FDQ92_13805"/>
<dbReference type="EMBL" id="CP040098">
    <property type="protein sequence ID" value="QCQ23152.1"/>
    <property type="molecule type" value="Genomic_DNA"/>
</dbReference>
<sequence length="464" mass="51580">MSDQLNLFRNGDSTHPAFAPLAERMRPRSLDEFVGQSHLTGEGKILHRLIHEGPFQSLIFWGPPGCGKTTLARLIARRGDANLVSLSAVTAGTREIRAAVDEALAAWSRSRKRTWLFMDEIHRLNKAQQDALLPHVEKGTVTLLGATTENPSFEIIRPLLSRSRVLVLEPLAPEELRAIVRRTLEDRERGLGDFPAEMDDNAWALLLEGSGGDARVALNALELAVLTTPPDSGGVRRVDGDAMREALQRSAVHYDKAGEEHFNLISALHKSLRGSDPDAGLYWLARMLEAGEDPMYIARRIVRAASEDVGLADPFALVQALSAQQAYQFLGSPEGDLALAQAVVYVALAPKSNSLYTAYKAARDTARRTGAVPVPFHLRNAPTSLMKRLGYARDYQYPHDSPEGWVPERYLPEPVGNEVFYTPKPWGWEGKWRELLEKRRRIVRGGGNRKQTARDHIEDQPVES</sequence>
<dbReference type="GO" id="GO:0003677">
    <property type="term" value="F:DNA binding"/>
    <property type="evidence" value="ECO:0007669"/>
    <property type="project" value="InterPro"/>
</dbReference>
<keyword evidence="4" id="KW-0235">DNA replication</keyword>
<dbReference type="GO" id="GO:0006261">
    <property type="term" value="P:DNA-templated DNA replication"/>
    <property type="evidence" value="ECO:0007669"/>
    <property type="project" value="TreeGrafter"/>
</dbReference>
<dbReference type="InterPro" id="IPR003593">
    <property type="entry name" value="AAA+_ATPase"/>
</dbReference>
<dbReference type="Gene3D" id="1.20.272.10">
    <property type="match status" value="1"/>
</dbReference>
<dbReference type="FunFam" id="3.40.50.300:FF:000137">
    <property type="entry name" value="Replication-associated recombination protein A"/>
    <property type="match status" value="1"/>
</dbReference>
<organism evidence="8 9">
    <name type="scientific">Desulfoglaeba alkanexedens ALDC</name>
    <dbReference type="NCBI Taxonomy" id="980445"/>
    <lineage>
        <taxon>Bacteria</taxon>
        <taxon>Pseudomonadati</taxon>
        <taxon>Thermodesulfobacteriota</taxon>
        <taxon>Syntrophobacteria</taxon>
        <taxon>Syntrophobacterales</taxon>
        <taxon>Syntrophobacteraceae</taxon>
        <taxon>Desulfoglaeba</taxon>
    </lineage>
</organism>
<dbReference type="Gene3D" id="1.10.3710.10">
    <property type="entry name" value="DNA polymerase III clamp loader subunits, C-terminal domain"/>
    <property type="match status" value="1"/>
</dbReference>
<gene>
    <name evidence="8" type="ORF">FDQ92_13805</name>
</gene>
<dbReference type="InterPro" id="IPR003959">
    <property type="entry name" value="ATPase_AAA_core"/>
</dbReference>